<dbReference type="SUPFAM" id="SSF56672">
    <property type="entry name" value="DNA/RNA polymerases"/>
    <property type="match status" value="1"/>
</dbReference>
<feature type="domain" description="Reverse transcriptase" evidence="1">
    <location>
        <begin position="1"/>
        <end position="183"/>
    </location>
</feature>
<proteinExistence type="predicted"/>
<reference evidence="2 3" key="1">
    <citation type="submission" date="2024-01" db="EMBL/GenBank/DDBJ databases">
        <title>The complete chloroplast genome sequence of Lithospermum erythrorhizon: insights into the phylogenetic relationship among Boraginaceae species and the maternal lineages of purple gromwells.</title>
        <authorList>
            <person name="Okada T."/>
            <person name="Watanabe K."/>
        </authorList>
    </citation>
    <scope>NUCLEOTIDE SEQUENCE [LARGE SCALE GENOMIC DNA]</scope>
</reference>
<dbReference type="Pfam" id="PF00078">
    <property type="entry name" value="RVT_1"/>
    <property type="match status" value="1"/>
</dbReference>
<dbReference type="PROSITE" id="PS50878">
    <property type="entry name" value="RT_POL"/>
    <property type="match status" value="1"/>
</dbReference>
<evidence type="ECO:0000313" key="2">
    <source>
        <dbReference type="EMBL" id="GAA0159744.1"/>
    </source>
</evidence>
<dbReference type="PANTHER" id="PTHR31635">
    <property type="entry name" value="REVERSE TRANSCRIPTASE DOMAIN-CONTAINING PROTEIN-RELATED"/>
    <property type="match status" value="1"/>
</dbReference>
<gene>
    <name evidence="2" type="ORF">LIER_16452</name>
</gene>
<organism evidence="2 3">
    <name type="scientific">Lithospermum erythrorhizon</name>
    <name type="common">Purple gromwell</name>
    <name type="synonym">Lithospermum officinale var. erythrorhizon</name>
    <dbReference type="NCBI Taxonomy" id="34254"/>
    <lineage>
        <taxon>Eukaryota</taxon>
        <taxon>Viridiplantae</taxon>
        <taxon>Streptophyta</taxon>
        <taxon>Embryophyta</taxon>
        <taxon>Tracheophyta</taxon>
        <taxon>Spermatophyta</taxon>
        <taxon>Magnoliopsida</taxon>
        <taxon>eudicotyledons</taxon>
        <taxon>Gunneridae</taxon>
        <taxon>Pentapetalae</taxon>
        <taxon>asterids</taxon>
        <taxon>lamiids</taxon>
        <taxon>Boraginales</taxon>
        <taxon>Boraginaceae</taxon>
        <taxon>Boraginoideae</taxon>
        <taxon>Lithospermeae</taxon>
        <taxon>Lithospermum</taxon>
    </lineage>
</organism>
<evidence type="ECO:0000313" key="3">
    <source>
        <dbReference type="Proteomes" id="UP001454036"/>
    </source>
</evidence>
<dbReference type="Proteomes" id="UP001454036">
    <property type="component" value="Unassembled WGS sequence"/>
</dbReference>
<sequence length="207" mass="23346">MLVQELAHQIDRNVQGGNVIMKLDMTKAFDKVSWSFLSIILQKFGFSDAWISLVMSCVTNCWFSMVVNGHLQGYFRSEQGVRQGDPLSPSLFILAQAYLIRGQEHLYQQFPSLRYKTGCSLPISSLSFADDTILFCNGRKESIEKVISFLDHFQAVSGQLINQSKSSCIVSKKASQSRKHIIVRVARFRVIYLSPISACQLVKEGIN</sequence>
<name>A0AAV3Q7K1_LITER</name>
<protein>
    <recommendedName>
        <fullName evidence="1">Reverse transcriptase domain-containing protein</fullName>
    </recommendedName>
</protein>
<dbReference type="PANTHER" id="PTHR31635:SF196">
    <property type="entry name" value="REVERSE TRANSCRIPTASE DOMAIN-CONTAINING PROTEIN-RELATED"/>
    <property type="match status" value="1"/>
</dbReference>
<dbReference type="AlphaFoldDB" id="A0AAV3Q7K1"/>
<dbReference type="EMBL" id="BAABME010003677">
    <property type="protein sequence ID" value="GAA0159744.1"/>
    <property type="molecule type" value="Genomic_DNA"/>
</dbReference>
<dbReference type="InterPro" id="IPR000477">
    <property type="entry name" value="RT_dom"/>
</dbReference>
<accession>A0AAV3Q7K1</accession>
<keyword evidence="3" id="KW-1185">Reference proteome</keyword>
<evidence type="ECO:0000259" key="1">
    <source>
        <dbReference type="PROSITE" id="PS50878"/>
    </source>
</evidence>
<dbReference type="InterPro" id="IPR043502">
    <property type="entry name" value="DNA/RNA_pol_sf"/>
</dbReference>
<comment type="caution">
    <text evidence="2">The sequence shown here is derived from an EMBL/GenBank/DDBJ whole genome shotgun (WGS) entry which is preliminary data.</text>
</comment>